<feature type="binding site" evidence="2">
    <location>
        <position position="134"/>
    </location>
    <ligand>
        <name>ATP</name>
        <dbReference type="ChEBI" id="CHEBI:30616"/>
    </ligand>
</feature>
<dbReference type="Pfam" id="PF01171">
    <property type="entry name" value="ATP_bind_3"/>
    <property type="match status" value="1"/>
</dbReference>
<organism evidence="4 5">
    <name type="scientific">Caldicellulosiruptor changbaiensis</name>
    <dbReference type="NCBI Taxonomy" id="1222016"/>
    <lineage>
        <taxon>Bacteria</taxon>
        <taxon>Bacillati</taxon>
        <taxon>Bacillota</taxon>
        <taxon>Bacillota incertae sedis</taxon>
        <taxon>Caldicellulosiruptorales</taxon>
        <taxon>Caldicellulosiruptoraceae</taxon>
        <taxon>Caldicellulosiruptor</taxon>
    </lineage>
</organism>
<dbReference type="Proteomes" id="UP000282930">
    <property type="component" value="Chromosome"/>
</dbReference>
<keyword evidence="2" id="KW-0067">ATP-binding</keyword>
<keyword evidence="5" id="KW-1185">Reference proteome</keyword>
<dbReference type="CDD" id="cd24138">
    <property type="entry name" value="TtcA-like"/>
    <property type="match status" value="1"/>
</dbReference>
<feature type="binding site" evidence="2">
    <location>
        <position position="129"/>
    </location>
    <ligand>
        <name>ATP</name>
        <dbReference type="ChEBI" id="CHEBI:30616"/>
    </ligand>
</feature>
<dbReference type="PIRSF" id="PIRSF004976">
    <property type="entry name" value="ATPase_YdaO"/>
    <property type="match status" value="1"/>
</dbReference>
<feature type="binding site" evidence="2">
    <location>
        <position position="59"/>
    </location>
    <ligand>
        <name>ATP</name>
        <dbReference type="ChEBI" id="CHEBI:30616"/>
    </ligand>
</feature>
<evidence type="ECO:0000313" key="5">
    <source>
        <dbReference type="Proteomes" id="UP000282930"/>
    </source>
</evidence>
<sequence length="235" mass="27077">MQHIFSKVRKAVEDFEMIEEGDKIAVGVSAGKDSLTMLYTLSFMRRFYPKKFDVVAITVDMGFEGMDFLPIKEFCDKIDVEFHLVPSQIKQIVFDIRKEENPCSLCANLRRGILNSTAKSLGCNKVALGHHLDDVVETFFLSLFFEGRIYCFSPKTYLDRTQITTIRPMIYLKEHDLRAAARKLELPVITNPCPANGKTNRQRMKEFVKSLKQFHPATKDLVFNAIKRNIWGLKD</sequence>
<keyword evidence="2" id="KW-0547">Nucleotide-binding</keyword>
<dbReference type="Gene3D" id="3.40.50.620">
    <property type="entry name" value="HUPs"/>
    <property type="match status" value="1"/>
</dbReference>
<dbReference type="EMBL" id="CP034791">
    <property type="protein sequence ID" value="AZT91322.1"/>
    <property type="molecule type" value="Genomic_DNA"/>
</dbReference>
<evidence type="ECO:0000313" key="4">
    <source>
        <dbReference type="EMBL" id="AZT91322.1"/>
    </source>
</evidence>
<proteinExistence type="predicted"/>
<evidence type="ECO:0000256" key="1">
    <source>
        <dbReference type="ARBA" id="ARBA00022679"/>
    </source>
</evidence>
<dbReference type="InterPro" id="IPR035107">
    <property type="entry name" value="tRNA_thiolation_TtcA_Ctu1"/>
</dbReference>
<dbReference type="AlphaFoldDB" id="A0A3T0D959"/>
<dbReference type="InterPro" id="IPR014729">
    <property type="entry name" value="Rossmann-like_a/b/a_fold"/>
</dbReference>
<name>A0A3T0D959_9FIRM</name>
<evidence type="ECO:0000259" key="3">
    <source>
        <dbReference type="Pfam" id="PF01171"/>
    </source>
</evidence>
<evidence type="ECO:0000256" key="2">
    <source>
        <dbReference type="PIRSR" id="PIRSR004976-51"/>
    </source>
</evidence>
<protein>
    <submittedName>
        <fullName evidence="4">tRNA 2-thiocytidine biosynthesis protein TtcA</fullName>
    </submittedName>
</protein>
<reference evidence="4 5" key="1">
    <citation type="submission" date="2018-12" db="EMBL/GenBank/DDBJ databases">
        <title>Genome sequence from the cellulolytic species, Caldicellulosiruptor changbaiensis.</title>
        <authorList>
            <person name="Blumer-Schuette S.E."/>
            <person name="Mendoza C."/>
        </authorList>
    </citation>
    <scope>NUCLEOTIDE SEQUENCE [LARGE SCALE GENOMIC DNA]</scope>
    <source>
        <strain evidence="4 5">CBS-Z</strain>
    </source>
</reference>
<dbReference type="GO" id="GO:0005524">
    <property type="term" value="F:ATP binding"/>
    <property type="evidence" value="ECO:0007669"/>
    <property type="project" value="UniProtKB-KW"/>
</dbReference>
<dbReference type="RefSeq" id="WP_039765035.1">
    <property type="nucleotide sequence ID" value="NZ_CP034791.1"/>
</dbReference>
<keyword evidence="1" id="KW-0808">Transferase</keyword>
<accession>A0A3T0D959</accession>
<dbReference type="InterPro" id="IPR011063">
    <property type="entry name" value="TilS/TtcA_N"/>
</dbReference>
<dbReference type="GO" id="GO:0016740">
    <property type="term" value="F:transferase activity"/>
    <property type="evidence" value="ECO:0007669"/>
    <property type="project" value="UniProtKB-KW"/>
</dbReference>
<feature type="binding site" evidence="2">
    <location>
        <begin position="27"/>
        <end position="29"/>
    </location>
    <ligand>
        <name>ATP</name>
        <dbReference type="ChEBI" id="CHEBI:30616"/>
    </ligand>
</feature>
<gene>
    <name evidence="4" type="ORF">ELD05_12280</name>
</gene>
<dbReference type="PANTHER" id="PTHR43686">
    <property type="entry name" value="SULFURTRANSFERASE-RELATED"/>
    <property type="match status" value="1"/>
</dbReference>
<dbReference type="PANTHER" id="PTHR43686:SF1">
    <property type="entry name" value="AMINOTRAN_5 DOMAIN-CONTAINING PROTEIN"/>
    <property type="match status" value="1"/>
</dbReference>
<feature type="binding site" evidence="2">
    <location>
        <position position="33"/>
    </location>
    <ligand>
        <name>ATP</name>
        <dbReference type="ChEBI" id="CHEBI:30616"/>
    </ligand>
</feature>
<dbReference type="KEGG" id="ccha:ELD05_12280"/>
<feature type="domain" description="tRNA(Ile)-lysidine/2-thiocytidine synthase N-terminal" evidence="3">
    <location>
        <begin position="23"/>
        <end position="204"/>
    </location>
</feature>
<dbReference type="GO" id="GO:0008033">
    <property type="term" value="P:tRNA processing"/>
    <property type="evidence" value="ECO:0007669"/>
    <property type="project" value="InterPro"/>
</dbReference>
<dbReference type="SUPFAM" id="SSF52402">
    <property type="entry name" value="Adenine nucleotide alpha hydrolases-like"/>
    <property type="match status" value="1"/>
</dbReference>